<evidence type="ECO:0000256" key="9">
    <source>
        <dbReference type="SAM" id="Phobius"/>
    </source>
</evidence>
<evidence type="ECO:0000256" key="8">
    <source>
        <dbReference type="ARBA" id="ARBA00023136"/>
    </source>
</evidence>
<dbReference type="Pfam" id="PF00664">
    <property type="entry name" value="ABC_membrane"/>
    <property type="match status" value="1"/>
</dbReference>
<evidence type="ECO:0000313" key="13">
    <source>
        <dbReference type="Proteomes" id="UP000014634"/>
    </source>
</evidence>
<dbReference type="InterPro" id="IPR039421">
    <property type="entry name" value="Type_1_exporter"/>
</dbReference>
<keyword evidence="5" id="KW-0547">Nucleotide-binding</keyword>
<proteinExistence type="predicted"/>
<dbReference type="InterPro" id="IPR003439">
    <property type="entry name" value="ABC_transporter-like_ATP-bd"/>
</dbReference>
<comment type="caution">
    <text evidence="12">The sequence shown here is derived from an EMBL/GenBank/DDBJ whole genome shotgun (WGS) entry which is preliminary data.</text>
</comment>
<dbReference type="Gene3D" id="1.20.1560.10">
    <property type="entry name" value="ABC transporter type 1, transmembrane domain"/>
    <property type="match status" value="1"/>
</dbReference>
<protein>
    <recommendedName>
        <fullName evidence="14">ABC transporter ATP-binding protein</fullName>
    </recommendedName>
</protein>
<organism evidence="12 13">
    <name type="scientific">Treponema medium ATCC 700293</name>
    <dbReference type="NCBI Taxonomy" id="1125700"/>
    <lineage>
        <taxon>Bacteria</taxon>
        <taxon>Pseudomonadati</taxon>
        <taxon>Spirochaetota</taxon>
        <taxon>Spirochaetia</taxon>
        <taxon>Spirochaetales</taxon>
        <taxon>Treponemataceae</taxon>
        <taxon>Treponema</taxon>
    </lineage>
</organism>
<feature type="transmembrane region" description="Helical" evidence="9">
    <location>
        <begin position="279"/>
        <end position="303"/>
    </location>
</feature>
<dbReference type="SUPFAM" id="SSF52540">
    <property type="entry name" value="P-loop containing nucleoside triphosphate hydrolases"/>
    <property type="match status" value="1"/>
</dbReference>
<gene>
    <name evidence="12" type="ORF">HMPREF9195_01090</name>
</gene>
<dbReference type="RefSeq" id="WP_016523049.1">
    <property type="nucleotide sequence ID" value="NZ_KE332517.1"/>
</dbReference>
<dbReference type="GO" id="GO:0015421">
    <property type="term" value="F:ABC-type oligopeptide transporter activity"/>
    <property type="evidence" value="ECO:0007669"/>
    <property type="project" value="TreeGrafter"/>
</dbReference>
<dbReference type="PANTHER" id="PTHR43394">
    <property type="entry name" value="ATP-DEPENDENT PERMEASE MDL1, MITOCHONDRIAL"/>
    <property type="match status" value="1"/>
</dbReference>
<keyword evidence="7 9" id="KW-1133">Transmembrane helix</keyword>
<dbReference type="Gene3D" id="3.40.50.300">
    <property type="entry name" value="P-loop containing nucleotide triphosphate hydrolases"/>
    <property type="match status" value="1"/>
</dbReference>
<evidence type="ECO:0008006" key="14">
    <source>
        <dbReference type="Google" id="ProtNLM"/>
    </source>
</evidence>
<evidence type="ECO:0000313" key="12">
    <source>
        <dbReference type="EMBL" id="EPF29093.1"/>
    </source>
</evidence>
<evidence type="ECO:0000256" key="1">
    <source>
        <dbReference type="ARBA" id="ARBA00004651"/>
    </source>
</evidence>
<feature type="transmembrane region" description="Helical" evidence="9">
    <location>
        <begin position="236"/>
        <end position="259"/>
    </location>
</feature>
<evidence type="ECO:0000256" key="4">
    <source>
        <dbReference type="ARBA" id="ARBA00022692"/>
    </source>
</evidence>
<dbReference type="FunFam" id="3.40.50.300:FF:000221">
    <property type="entry name" value="Multidrug ABC transporter ATP-binding protein"/>
    <property type="match status" value="1"/>
</dbReference>
<evidence type="ECO:0000259" key="10">
    <source>
        <dbReference type="PROSITE" id="PS50893"/>
    </source>
</evidence>
<feature type="transmembrane region" description="Helical" evidence="9">
    <location>
        <begin position="158"/>
        <end position="175"/>
    </location>
</feature>
<evidence type="ECO:0000256" key="5">
    <source>
        <dbReference type="ARBA" id="ARBA00022741"/>
    </source>
</evidence>
<keyword evidence="2" id="KW-0813">Transport</keyword>
<dbReference type="GO" id="GO:0016887">
    <property type="term" value="F:ATP hydrolysis activity"/>
    <property type="evidence" value="ECO:0007669"/>
    <property type="project" value="InterPro"/>
</dbReference>
<evidence type="ECO:0000256" key="3">
    <source>
        <dbReference type="ARBA" id="ARBA00022475"/>
    </source>
</evidence>
<accession>A0AA87NUS2</accession>
<feature type="domain" description="ABC transmembrane type-1" evidence="11">
    <location>
        <begin position="17"/>
        <end position="304"/>
    </location>
</feature>
<name>A0AA87NUS2_TREMD</name>
<comment type="subcellular location">
    <subcellularLocation>
        <location evidence="1">Cell membrane</location>
        <topology evidence="1">Multi-pass membrane protein</topology>
    </subcellularLocation>
</comment>
<dbReference type="CDD" id="cd18548">
    <property type="entry name" value="ABC_6TM_Tm287_like"/>
    <property type="match status" value="1"/>
</dbReference>
<feature type="domain" description="ABC transporter" evidence="10">
    <location>
        <begin position="338"/>
        <end position="574"/>
    </location>
</feature>
<feature type="transmembrane region" description="Helical" evidence="9">
    <location>
        <begin position="53"/>
        <end position="73"/>
    </location>
</feature>
<dbReference type="GO" id="GO:0005524">
    <property type="term" value="F:ATP binding"/>
    <property type="evidence" value="ECO:0007669"/>
    <property type="project" value="UniProtKB-KW"/>
</dbReference>
<keyword evidence="8 9" id="KW-0472">Membrane</keyword>
<dbReference type="Pfam" id="PF00005">
    <property type="entry name" value="ABC_tran"/>
    <property type="match status" value="1"/>
</dbReference>
<feature type="transmembrane region" description="Helical" evidence="9">
    <location>
        <begin position="20"/>
        <end position="41"/>
    </location>
</feature>
<dbReference type="PROSITE" id="PS50929">
    <property type="entry name" value="ABC_TM1F"/>
    <property type="match status" value="1"/>
</dbReference>
<dbReference type="InterPro" id="IPR036640">
    <property type="entry name" value="ABC1_TM_sf"/>
</dbReference>
<dbReference type="InterPro" id="IPR017871">
    <property type="entry name" value="ABC_transporter-like_CS"/>
</dbReference>
<dbReference type="AlphaFoldDB" id="A0AA87NUS2"/>
<dbReference type="InterPro" id="IPR011527">
    <property type="entry name" value="ABC1_TM_dom"/>
</dbReference>
<keyword evidence="3" id="KW-1003">Cell membrane</keyword>
<dbReference type="EMBL" id="ATFE01000007">
    <property type="protein sequence ID" value="EPF29093.1"/>
    <property type="molecule type" value="Genomic_DNA"/>
</dbReference>
<dbReference type="GO" id="GO:0005886">
    <property type="term" value="C:plasma membrane"/>
    <property type="evidence" value="ECO:0007669"/>
    <property type="project" value="UniProtKB-SubCell"/>
</dbReference>
<evidence type="ECO:0000256" key="6">
    <source>
        <dbReference type="ARBA" id="ARBA00022840"/>
    </source>
</evidence>
<dbReference type="PROSITE" id="PS50893">
    <property type="entry name" value="ABC_TRANSPORTER_2"/>
    <property type="match status" value="1"/>
</dbReference>
<evidence type="ECO:0000256" key="7">
    <source>
        <dbReference type="ARBA" id="ARBA00022989"/>
    </source>
</evidence>
<keyword evidence="4 9" id="KW-0812">Transmembrane</keyword>
<dbReference type="PROSITE" id="PS00211">
    <property type="entry name" value="ABC_TRANSPORTER_1"/>
    <property type="match status" value="1"/>
</dbReference>
<dbReference type="SMART" id="SM00382">
    <property type="entry name" value="AAA"/>
    <property type="match status" value="1"/>
</dbReference>
<dbReference type="Proteomes" id="UP000014634">
    <property type="component" value="Unassembled WGS sequence"/>
</dbReference>
<reference evidence="12 13" key="1">
    <citation type="submission" date="2013-04" db="EMBL/GenBank/DDBJ databases">
        <title>The Genome Sequence of Treponema medium ATCC 700293.</title>
        <authorList>
            <consortium name="The Broad Institute Genomics Platform"/>
            <person name="Earl A."/>
            <person name="Ward D."/>
            <person name="Feldgarden M."/>
            <person name="Gevers D."/>
            <person name="Leonetti C."/>
            <person name="Blanton J.M."/>
            <person name="Dewhirst F.E."/>
            <person name="Izard J."/>
            <person name="Walker B."/>
            <person name="Young S."/>
            <person name="Zeng Q."/>
            <person name="Gargeya S."/>
            <person name="Fitzgerald M."/>
            <person name="Haas B."/>
            <person name="Abouelleil A."/>
            <person name="Allen A.W."/>
            <person name="Alvarado L."/>
            <person name="Arachchi H.M."/>
            <person name="Berlin A.M."/>
            <person name="Chapman S.B."/>
            <person name="Gainer-Dewar J."/>
            <person name="Goldberg J."/>
            <person name="Griggs A."/>
            <person name="Gujja S."/>
            <person name="Hansen M."/>
            <person name="Howarth C."/>
            <person name="Imamovic A."/>
            <person name="Ireland A."/>
            <person name="Larimer J."/>
            <person name="McCowan C."/>
            <person name="Murphy C."/>
            <person name="Pearson M."/>
            <person name="Poon T.W."/>
            <person name="Priest M."/>
            <person name="Roberts A."/>
            <person name="Saif S."/>
            <person name="Shea T."/>
            <person name="Sisk P."/>
            <person name="Sykes S."/>
            <person name="Wortman J."/>
            <person name="Nusbaum C."/>
            <person name="Birren B."/>
        </authorList>
    </citation>
    <scope>NUCLEOTIDE SEQUENCE [LARGE SCALE GENOMIC DNA]</scope>
    <source>
        <strain evidence="12 13">ATCC 700293</strain>
    </source>
</reference>
<dbReference type="SUPFAM" id="SSF90123">
    <property type="entry name" value="ABC transporter transmembrane region"/>
    <property type="match status" value="1"/>
</dbReference>
<keyword evidence="6" id="KW-0067">ATP-binding</keyword>
<evidence type="ECO:0000259" key="11">
    <source>
        <dbReference type="PROSITE" id="PS50929"/>
    </source>
</evidence>
<dbReference type="PANTHER" id="PTHR43394:SF1">
    <property type="entry name" value="ATP-BINDING CASSETTE SUB-FAMILY B MEMBER 10, MITOCHONDRIAL"/>
    <property type="match status" value="1"/>
</dbReference>
<evidence type="ECO:0000256" key="2">
    <source>
        <dbReference type="ARBA" id="ARBA00022448"/>
    </source>
</evidence>
<dbReference type="InterPro" id="IPR027417">
    <property type="entry name" value="P-loop_NTPase"/>
</dbReference>
<sequence length="627" mass="68684">MLKTLSKSLREYKRTSVIAVLLTITEVVFEIIIPSCMAYLIDFGIEAGAMQTVFKYGAALLVFALIQLLTGVFSSVTAAKASAGFAANLRQDMYDNVQTFSFSNIDKFSPSSIITRLTTDVTNVLNSYQMLVKLAVRAPGMMIFAMIASFRISTNISLIFLGMIPLLGLGIFSIIRKVHPIFRTVFKTYDKLNNVVQENIRGVRAVKSFNRQQYEITKFENISESIYKGFSKGERYITLMMPMAQLCIYTCMILISWFGAKEIVASGNNAAQGLTTGSLMALFSYASQIMMSLMMFSMVFVMITISRSSADRIAEILNEQPDITNPEHPVMEVKNGEIRFSNADFMYTADADKKVIDNANLVIRSGETVGIIGGTGSSKTSFVQLIPRLYDVTAGSVSVGGVNVKDYDVKTLRDAVAMVLQKNELFAGTVKTNLQWGNEHASDKEIAEACRLACAAEFVEAMPDGYNSRIEQGGANVSGGQKQRLCIARALLKKPKILILDDSTSAVDTKTDALIQKSFKDFLPDTTKIIIAQRISSVQHADKILVFDNGAITAVGTHDELLHTSAIYKEVFETQQKGTDDIMTIRTASEGGGSMQQRVFRQKNSTLSSVHGGTLLNSATKIGGSDA</sequence>
<dbReference type="InterPro" id="IPR003593">
    <property type="entry name" value="AAA+_ATPase"/>
</dbReference>